<evidence type="ECO:0000256" key="4">
    <source>
        <dbReference type="RuleBase" id="RU003694"/>
    </source>
</evidence>
<keyword evidence="3 4" id="KW-0808">Transferase</keyword>
<dbReference type="InterPro" id="IPR020841">
    <property type="entry name" value="PKS_Beta-ketoAc_synthase_dom"/>
</dbReference>
<comment type="similarity">
    <text evidence="2 4">Belongs to the thiolase-like superfamily. Beta-ketoacyl-ACP synthases family.</text>
</comment>
<dbReference type="SUPFAM" id="SSF53901">
    <property type="entry name" value="Thiolase-like"/>
    <property type="match status" value="2"/>
</dbReference>
<dbReference type="Proteomes" id="UP000476332">
    <property type="component" value="Unassembled WGS sequence"/>
</dbReference>
<dbReference type="GO" id="GO:0006633">
    <property type="term" value="P:fatty acid biosynthetic process"/>
    <property type="evidence" value="ECO:0007669"/>
    <property type="project" value="TreeGrafter"/>
</dbReference>
<evidence type="ECO:0000256" key="3">
    <source>
        <dbReference type="ARBA" id="ARBA00022679"/>
    </source>
</evidence>
<dbReference type="SMART" id="SM00825">
    <property type="entry name" value="PKS_KS"/>
    <property type="match status" value="1"/>
</dbReference>
<gene>
    <name evidence="6" type="ORF">GTW51_01555</name>
</gene>
<evidence type="ECO:0000313" key="7">
    <source>
        <dbReference type="Proteomes" id="UP000476332"/>
    </source>
</evidence>
<reference evidence="6 7" key="1">
    <citation type="submission" date="2020-01" db="EMBL/GenBank/DDBJ databases">
        <title>Genomes of bacteria type strains.</title>
        <authorList>
            <person name="Chen J."/>
            <person name="Zhu S."/>
            <person name="Chen J."/>
        </authorList>
    </citation>
    <scope>NUCLEOTIDE SEQUENCE [LARGE SCALE GENOMIC DNA]</scope>
    <source>
        <strain evidence="6 7">KCTC 52919</strain>
    </source>
</reference>
<dbReference type="PROSITE" id="PS52004">
    <property type="entry name" value="KS3_2"/>
    <property type="match status" value="1"/>
</dbReference>
<keyword evidence="7" id="KW-1185">Reference proteome</keyword>
<dbReference type="PROSITE" id="PS51257">
    <property type="entry name" value="PROKAR_LIPOPROTEIN"/>
    <property type="match status" value="1"/>
</dbReference>
<dbReference type="PANTHER" id="PTHR11712">
    <property type="entry name" value="POLYKETIDE SYNTHASE-RELATED"/>
    <property type="match status" value="1"/>
</dbReference>
<dbReference type="PANTHER" id="PTHR11712:SF336">
    <property type="entry name" value="3-OXOACYL-[ACYL-CARRIER-PROTEIN] SYNTHASE, MITOCHONDRIAL"/>
    <property type="match status" value="1"/>
</dbReference>
<dbReference type="GO" id="GO:0005829">
    <property type="term" value="C:cytosol"/>
    <property type="evidence" value="ECO:0007669"/>
    <property type="project" value="TreeGrafter"/>
</dbReference>
<comment type="pathway">
    <text evidence="1">Lipid metabolism; fatty acid biosynthesis.</text>
</comment>
<accession>A0A6L9MCF3</accession>
<evidence type="ECO:0000259" key="5">
    <source>
        <dbReference type="PROSITE" id="PS52004"/>
    </source>
</evidence>
<dbReference type="InterPro" id="IPR014030">
    <property type="entry name" value="Ketoacyl_synth_N"/>
</dbReference>
<name>A0A6L9MCF3_9HYPH</name>
<dbReference type="GO" id="GO:0004315">
    <property type="term" value="F:3-oxoacyl-[acyl-carrier-protein] synthase activity"/>
    <property type="evidence" value="ECO:0007669"/>
    <property type="project" value="TreeGrafter"/>
</dbReference>
<dbReference type="Pfam" id="PF02801">
    <property type="entry name" value="Ketoacyl-synt_C"/>
    <property type="match status" value="1"/>
</dbReference>
<comment type="caution">
    <text evidence="6">The sequence shown here is derived from an EMBL/GenBank/DDBJ whole genome shotgun (WGS) entry which is preliminary data.</text>
</comment>
<organism evidence="6 7">
    <name type="scientific">Aurantimonas aggregata</name>
    <dbReference type="NCBI Taxonomy" id="2047720"/>
    <lineage>
        <taxon>Bacteria</taxon>
        <taxon>Pseudomonadati</taxon>
        <taxon>Pseudomonadota</taxon>
        <taxon>Alphaproteobacteria</taxon>
        <taxon>Hyphomicrobiales</taxon>
        <taxon>Aurantimonadaceae</taxon>
        <taxon>Aurantimonas</taxon>
    </lineage>
</organism>
<proteinExistence type="inferred from homology"/>
<dbReference type="InterPro" id="IPR016039">
    <property type="entry name" value="Thiolase-like"/>
</dbReference>
<dbReference type="InterPro" id="IPR000794">
    <property type="entry name" value="Beta-ketoacyl_synthase"/>
</dbReference>
<dbReference type="EMBL" id="JAAAMJ010000001">
    <property type="protein sequence ID" value="NDV85381.1"/>
    <property type="molecule type" value="Genomic_DNA"/>
</dbReference>
<evidence type="ECO:0000313" key="6">
    <source>
        <dbReference type="EMBL" id="NDV85381.1"/>
    </source>
</evidence>
<evidence type="ECO:0000256" key="2">
    <source>
        <dbReference type="ARBA" id="ARBA00008467"/>
    </source>
</evidence>
<protein>
    <submittedName>
        <fullName evidence="6">Polyketide beta-ketoacyl:ACP synthase</fullName>
    </submittedName>
</protein>
<dbReference type="AlphaFoldDB" id="A0A6L9MCF3"/>
<dbReference type="Gene3D" id="3.40.47.10">
    <property type="match status" value="1"/>
</dbReference>
<dbReference type="RefSeq" id="WP_163042116.1">
    <property type="nucleotide sequence ID" value="NZ_JAAAMJ010000001.1"/>
</dbReference>
<evidence type="ECO:0000256" key="1">
    <source>
        <dbReference type="ARBA" id="ARBA00005194"/>
    </source>
</evidence>
<dbReference type="InterPro" id="IPR014031">
    <property type="entry name" value="Ketoacyl_synth_C"/>
</dbReference>
<sequence>MPKAPPDTPSIVVTGIGVACGLGHGKAAFRDGLFAGRDLFSHLARPGREAPEGDSAFVGIEMSEPPAILPARLARTTTFGERVAIAVLDEAWREAGLETIDPLRIGLVVGGTNLAAREQALAAASFAGRLAYVPPRHGHIFLDTDIGGLCTATYPIRGFAYSVGAASASGTVAIIQAMDAIRSGRVDVCIALGALQDVSAHDLQAMRAMGAMGTTRFADRPGAACRPMDRGHDGFIYGEASAALVLCRSDMAGDAKAYGTLLGSALVADGTRGPEPDSQGQVRAATNALTEAGLTAADIDYVNGHATGTPAGDAAELAAYRTLGLTGARINATKSILGHGLAAAGAIEVAAVLIQIEAGRLHPTRNLDNPLDPRFDWVGAVAVPHAIRHALKLSFGFGGTSAALVIGAPDKESRQ</sequence>
<feature type="domain" description="Ketosynthase family 3 (KS3)" evidence="5">
    <location>
        <begin position="8"/>
        <end position="408"/>
    </location>
</feature>
<dbReference type="Pfam" id="PF00109">
    <property type="entry name" value="ketoacyl-synt"/>
    <property type="match status" value="1"/>
</dbReference>
<dbReference type="NCBIfam" id="NF005490">
    <property type="entry name" value="PRK07103.1"/>
    <property type="match status" value="1"/>
</dbReference>